<proteinExistence type="predicted"/>
<accession>B4MRA8</accession>
<sequence>MLSSSSLNHLSIKESEIRPAIVELQQGQDLQSSVLRDLLRIEEDFNVYYSIWLKEMEIQREAADKLWHLTQHYLIFMQLDTNCKCPQNYAIESEEMIITKYHYNYQVIMNSNKTLGIAVAEIRPDLLEFRKTCQQLDMKAETPFIMGDTFHKPIQFFIDLVEELFSFFHAGYLKLDCVLRQMDPLELSSVETYQKLLAPCEEFEEYMKHNLSYCRCLCLPPKCRHLLPKARLTDPVEYARRAKKKRCAHRLVRIMKKGIVEDEIDLPITGSHLNPGLATQMARHEQLMSNIFLAFTPSQANRRTLASQIPVQQ</sequence>
<keyword evidence="2" id="KW-1185">Reference proteome</keyword>
<dbReference type="Proteomes" id="UP000007798">
    <property type="component" value="Unassembled WGS sequence"/>
</dbReference>
<dbReference type="FunCoup" id="B4MRA8">
    <property type="interactions" value="15"/>
</dbReference>
<dbReference type="EMBL" id="CH963850">
    <property type="protein sequence ID" value="EDW74647.1"/>
    <property type="molecule type" value="Genomic_DNA"/>
</dbReference>
<dbReference type="OrthoDB" id="7824457at2759"/>
<dbReference type="AlphaFoldDB" id="B4MRA8"/>
<dbReference type="OMA" id="HVQFDCA"/>
<dbReference type="InParanoid" id="B4MRA8"/>
<reference evidence="1 2" key="1">
    <citation type="journal article" date="2007" name="Nature">
        <title>Evolution of genes and genomes on the Drosophila phylogeny.</title>
        <authorList>
            <consortium name="Drosophila 12 Genomes Consortium"/>
            <person name="Clark A.G."/>
            <person name="Eisen M.B."/>
            <person name="Smith D.R."/>
            <person name="Bergman C.M."/>
            <person name="Oliver B."/>
            <person name="Markow T.A."/>
            <person name="Kaufman T.C."/>
            <person name="Kellis M."/>
            <person name="Gelbart W."/>
            <person name="Iyer V.N."/>
            <person name="Pollard D.A."/>
            <person name="Sackton T.B."/>
            <person name="Larracuente A.M."/>
            <person name="Singh N.D."/>
            <person name="Abad J.P."/>
            <person name="Abt D.N."/>
            <person name="Adryan B."/>
            <person name="Aguade M."/>
            <person name="Akashi H."/>
            <person name="Anderson W.W."/>
            <person name="Aquadro C.F."/>
            <person name="Ardell D.H."/>
            <person name="Arguello R."/>
            <person name="Artieri C.G."/>
            <person name="Barbash D.A."/>
            <person name="Barker D."/>
            <person name="Barsanti P."/>
            <person name="Batterham P."/>
            <person name="Batzoglou S."/>
            <person name="Begun D."/>
            <person name="Bhutkar A."/>
            <person name="Blanco E."/>
            <person name="Bosak S.A."/>
            <person name="Bradley R.K."/>
            <person name="Brand A.D."/>
            <person name="Brent M.R."/>
            <person name="Brooks A.N."/>
            <person name="Brown R.H."/>
            <person name="Butlin R.K."/>
            <person name="Caggese C."/>
            <person name="Calvi B.R."/>
            <person name="Bernardo de Carvalho A."/>
            <person name="Caspi A."/>
            <person name="Castrezana S."/>
            <person name="Celniker S.E."/>
            <person name="Chang J.L."/>
            <person name="Chapple C."/>
            <person name="Chatterji S."/>
            <person name="Chinwalla A."/>
            <person name="Civetta A."/>
            <person name="Clifton S.W."/>
            <person name="Comeron J.M."/>
            <person name="Costello J.C."/>
            <person name="Coyne J.A."/>
            <person name="Daub J."/>
            <person name="David R.G."/>
            <person name="Delcher A.L."/>
            <person name="Delehaunty K."/>
            <person name="Do C.B."/>
            <person name="Ebling H."/>
            <person name="Edwards K."/>
            <person name="Eickbush T."/>
            <person name="Evans J.D."/>
            <person name="Filipski A."/>
            <person name="Findeiss S."/>
            <person name="Freyhult E."/>
            <person name="Fulton L."/>
            <person name="Fulton R."/>
            <person name="Garcia A.C."/>
            <person name="Gardiner A."/>
            <person name="Garfield D.A."/>
            <person name="Garvin B.E."/>
            <person name="Gibson G."/>
            <person name="Gilbert D."/>
            <person name="Gnerre S."/>
            <person name="Godfrey J."/>
            <person name="Good R."/>
            <person name="Gotea V."/>
            <person name="Gravely B."/>
            <person name="Greenberg A.J."/>
            <person name="Griffiths-Jones S."/>
            <person name="Gross S."/>
            <person name="Guigo R."/>
            <person name="Gustafson E.A."/>
            <person name="Haerty W."/>
            <person name="Hahn M.W."/>
            <person name="Halligan D.L."/>
            <person name="Halpern A.L."/>
            <person name="Halter G.M."/>
            <person name="Han M.V."/>
            <person name="Heger A."/>
            <person name="Hillier L."/>
            <person name="Hinrichs A.S."/>
            <person name="Holmes I."/>
            <person name="Hoskins R.A."/>
            <person name="Hubisz M.J."/>
            <person name="Hultmark D."/>
            <person name="Huntley M.A."/>
            <person name="Jaffe D.B."/>
            <person name="Jagadeeshan S."/>
            <person name="Jeck W.R."/>
            <person name="Johnson J."/>
            <person name="Jones C.D."/>
            <person name="Jordan W.C."/>
            <person name="Karpen G.H."/>
            <person name="Kataoka E."/>
            <person name="Keightley P.D."/>
            <person name="Kheradpour P."/>
            <person name="Kirkness E.F."/>
            <person name="Koerich L.B."/>
            <person name="Kristiansen K."/>
            <person name="Kudrna D."/>
            <person name="Kulathinal R.J."/>
            <person name="Kumar S."/>
            <person name="Kwok R."/>
            <person name="Lander E."/>
            <person name="Langley C.H."/>
            <person name="Lapoint R."/>
            <person name="Lazzaro B.P."/>
            <person name="Lee S.J."/>
            <person name="Levesque L."/>
            <person name="Li R."/>
            <person name="Lin C.F."/>
            <person name="Lin M.F."/>
            <person name="Lindblad-Toh K."/>
            <person name="Llopart A."/>
            <person name="Long M."/>
            <person name="Low L."/>
            <person name="Lozovsky E."/>
            <person name="Lu J."/>
            <person name="Luo M."/>
            <person name="Machado C.A."/>
            <person name="Makalowski W."/>
            <person name="Marzo M."/>
            <person name="Matsuda M."/>
            <person name="Matzkin L."/>
            <person name="McAllister B."/>
            <person name="McBride C.S."/>
            <person name="McKernan B."/>
            <person name="McKernan K."/>
            <person name="Mendez-Lago M."/>
            <person name="Minx P."/>
            <person name="Mollenhauer M.U."/>
            <person name="Montooth K."/>
            <person name="Mount S.M."/>
            <person name="Mu X."/>
            <person name="Myers E."/>
            <person name="Negre B."/>
            <person name="Newfeld S."/>
            <person name="Nielsen R."/>
            <person name="Noor M.A."/>
            <person name="O'Grady P."/>
            <person name="Pachter L."/>
            <person name="Papaceit M."/>
            <person name="Parisi M.J."/>
            <person name="Parisi M."/>
            <person name="Parts L."/>
            <person name="Pedersen J.S."/>
            <person name="Pesole G."/>
            <person name="Phillippy A.M."/>
            <person name="Ponting C.P."/>
            <person name="Pop M."/>
            <person name="Porcelli D."/>
            <person name="Powell J.R."/>
            <person name="Prohaska S."/>
            <person name="Pruitt K."/>
            <person name="Puig M."/>
            <person name="Quesneville H."/>
            <person name="Ram K.R."/>
            <person name="Rand D."/>
            <person name="Rasmussen M.D."/>
            <person name="Reed L.K."/>
            <person name="Reenan R."/>
            <person name="Reily A."/>
            <person name="Remington K.A."/>
            <person name="Rieger T.T."/>
            <person name="Ritchie M.G."/>
            <person name="Robin C."/>
            <person name="Rogers Y.H."/>
            <person name="Rohde C."/>
            <person name="Rozas J."/>
            <person name="Rubenfield M.J."/>
            <person name="Ruiz A."/>
            <person name="Russo S."/>
            <person name="Salzberg S.L."/>
            <person name="Sanchez-Gracia A."/>
            <person name="Saranga D.J."/>
            <person name="Sato H."/>
            <person name="Schaeffer S.W."/>
            <person name="Schatz M.C."/>
            <person name="Schlenke T."/>
            <person name="Schwartz R."/>
            <person name="Segarra C."/>
            <person name="Singh R.S."/>
            <person name="Sirot L."/>
            <person name="Sirota M."/>
            <person name="Sisneros N.B."/>
            <person name="Smith C.D."/>
            <person name="Smith T.F."/>
            <person name="Spieth J."/>
            <person name="Stage D.E."/>
            <person name="Stark A."/>
            <person name="Stephan W."/>
            <person name="Strausberg R.L."/>
            <person name="Strempel S."/>
            <person name="Sturgill D."/>
            <person name="Sutton G."/>
            <person name="Sutton G.G."/>
            <person name="Tao W."/>
            <person name="Teichmann S."/>
            <person name="Tobari Y.N."/>
            <person name="Tomimura Y."/>
            <person name="Tsolas J.M."/>
            <person name="Valente V.L."/>
            <person name="Venter E."/>
            <person name="Venter J.C."/>
            <person name="Vicario S."/>
            <person name="Vieira F.G."/>
            <person name="Vilella A.J."/>
            <person name="Villasante A."/>
            <person name="Walenz B."/>
            <person name="Wang J."/>
            <person name="Wasserman M."/>
            <person name="Watts T."/>
            <person name="Wilson D."/>
            <person name="Wilson R.K."/>
            <person name="Wing R.A."/>
            <person name="Wolfner M.F."/>
            <person name="Wong A."/>
            <person name="Wong G.K."/>
            <person name="Wu C.I."/>
            <person name="Wu G."/>
            <person name="Yamamoto D."/>
            <person name="Yang H.P."/>
            <person name="Yang S.P."/>
            <person name="Yorke J.A."/>
            <person name="Yoshida K."/>
            <person name="Zdobnov E."/>
            <person name="Zhang P."/>
            <person name="Zhang Y."/>
            <person name="Zimin A.V."/>
            <person name="Baldwin J."/>
            <person name="Abdouelleil A."/>
            <person name="Abdulkadir J."/>
            <person name="Abebe A."/>
            <person name="Abera B."/>
            <person name="Abreu J."/>
            <person name="Acer S.C."/>
            <person name="Aftuck L."/>
            <person name="Alexander A."/>
            <person name="An P."/>
            <person name="Anderson E."/>
            <person name="Anderson S."/>
            <person name="Arachi H."/>
            <person name="Azer M."/>
            <person name="Bachantsang P."/>
            <person name="Barry A."/>
            <person name="Bayul T."/>
            <person name="Berlin A."/>
            <person name="Bessette D."/>
            <person name="Bloom T."/>
            <person name="Blye J."/>
            <person name="Boguslavskiy L."/>
            <person name="Bonnet C."/>
            <person name="Boukhgalter B."/>
            <person name="Bourzgui I."/>
            <person name="Brown A."/>
            <person name="Cahill P."/>
            <person name="Channer S."/>
            <person name="Cheshatsang Y."/>
            <person name="Chuda L."/>
            <person name="Citroen M."/>
            <person name="Collymore A."/>
            <person name="Cooke P."/>
            <person name="Costello M."/>
            <person name="D'Aco K."/>
            <person name="Daza R."/>
            <person name="De Haan G."/>
            <person name="DeGray S."/>
            <person name="DeMaso C."/>
            <person name="Dhargay N."/>
            <person name="Dooley K."/>
            <person name="Dooley E."/>
            <person name="Doricent M."/>
            <person name="Dorje P."/>
            <person name="Dorjee K."/>
            <person name="Dupes A."/>
            <person name="Elong R."/>
            <person name="Falk J."/>
            <person name="Farina A."/>
            <person name="Faro S."/>
            <person name="Ferguson D."/>
            <person name="Fisher S."/>
            <person name="Foley C.D."/>
            <person name="Franke A."/>
            <person name="Friedrich D."/>
            <person name="Gadbois L."/>
            <person name="Gearin G."/>
            <person name="Gearin C.R."/>
            <person name="Giannoukos G."/>
            <person name="Goode T."/>
            <person name="Graham J."/>
            <person name="Grandbois E."/>
            <person name="Grewal S."/>
            <person name="Gyaltsen K."/>
            <person name="Hafez N."/>
            <person name="Hagos B."/>
            <person name="Hall J."/>
            <person name="Henson C."/>
            <person name="Hollinger A."/>
            <person name="Honan T."/>
            <person name="Huard M.D."/>
            <person name="Hughes L."/>
            <person name="Hurhula B."/>
            <person name="Husby M.E."/>
            <person name="Kamat A."/>
            <person name="Kanga B."/>
            <person name="Kashin S."/>
            <person name="Khazanovich D."/>
            <person name="Kisner P."/>
            <person name="Lance K."/>
            <person name="Lara M."/>
            <person name="Lee W."/>
            <person name="Lennon N."/>
            <person name="Letendre F."/>
            <person name="LeVine R."/>
            <person name="Lipovsky A."/>
            <person name="Liu X."/>
            <person name="Liu J."/>
            <person name="Liu S."/>
            <person name="Lokyitsang T."/>
            <person name="Lokyitsang Y."/>
            <person name="Lubonja R."/>
            <person name="Lui A."/>
            <person name="MacDonald P."/>
            <person name="Magnisalis V."/>
            <person name="Maru K."/>
            <person name="Matthews C."/>
            <person name="McCusker W."/>
            <person name="McDonough S."/>
            <person name="Mehta T."/>
            <person name="Meldrim J."/>
            <person name="Meneus L."/>
            <person name="Mihai O."/>
            <person name="Mihalev A."/>
            <person name="Mihova T."/>
            <person name="Mittelman R."/>
            <person name="Mlenga V."/>
            <person name="Montmayeur A."/>
            <person name="Mulrain L."/>
            <person name="Navidi A."/>
            <person name="Naylor J."/>
            <person name="Negash T."/>
            <person name="Nguyen T."/>
            <person name="Nguyen N."/>
            <person name="Nicol R."/>
            <person name="Norbu C."/>
            <person name="Norbu N."/>
            <person name="Novod N."/>
            <person name="O'Neill B."/>
            <person name="Osman S."/>
            <person name="Markiewicz E."/>
            <person name="Oyono O.L."/>
            <person name="Patti C."/>
            <person name="Phunkhang P."/>
            <person name="Pierre F."/>
            <person name="Priest M."/>
            <person name="Raghuraman S."/>
            <person name="Rege F."/>
            <person name="Reyes R."/>
            <person name="Rise C."/>
            <person name="Rogov P."/>
            <person name="Ross K."/>
            <person name="Ryan E."/>
            <person name="Settipalli S."/>
            <person name="Shea T."/>
            <person name="Sherpa N."/>
            <person name="Shi L."/>
            <person name="Shih D."/>
            <person name="Sparrow T."/>
            <person name="Spaulding J."/>
            <person name="Stalker J."/>
            <person name="Stange-Thomann N."/>
            <person name="Stavropoulos S."/>
            <person name="Stone C."/>
            <person name="Strader C."/>
            <person name="Tesfaye S."/>
            <person name="Thomson T."/>
            <person name="Thoulutsang Y."/>
            <person name="Thoulutsang D."/>
            <person name="Topham K."/>
            <person name="Topping I."/>
            <person name="Tsamla T."/>
            <person name="Vassiliev H."/>
            <person name="Vo A."/>
            <person name="Wangchuk T."/>
            <person name="Wangdi T."/>
            <person name="Weiand M."/>
            <person name="Wilkinson J."/>
            <person name="Wilson A."/>
            <person name="Yadav S."/>
            <person name="Young G."/>
            <person name="Yu Q."/>
            <person name="Zembek L."/>
            <person name="Zhong D."/>
            <person name="Zimmer A."/>
            <person name="Zwirko Z."/>
            <person name="Jaffe D.B."/>
            <person name="Alvarez P."/>
            <person name="Brockman W."/>
            <person name="Butler J."/>
            <person name="Chin C."/>
            <person name="Gnerre S."/>
            <person name="Grabherr M."/>
            <person name="Kleber M."/>
            <person name="Mauceli E."/>
            <person name="MacCallum I."/>
        </authorList>
    </citation>
    <scope>NUCLEOTIDE SEQUENCE [LARGE SCALE GENOMIC DNA]</scope>
    <source>
        <strain evidence="2">Tucson 14030-0811.24</strain>
    </source>
</reference>
<organism evidence="1 2">
    <name type="scientific">Drosophila willistoni</name>
    <name type="common">Fruit fly</name>
    <dbReference type="NCBI Taxonomy" id="7260"/>
    <lineage>
        <taxon>Eukaryota</taxon>
        <taxon>Metazoa</taxon>
        <taxon>Ecdysozoa</taxon>
        <taxon>Arthropoda</taxon>
        <taxon>Hexapoda</taxon>
        <taxon>Insecta</taxon>
        <taxon>Pterygota</taxon>
        <taxon>Neoptera</taxon>
        <taxon>Endopterygota</taxon>
        <taxon>Diptera</taxon>
        <taxon>Brachycera</taxon>
        <taxon>Muscomorpha</taxon>
        <taxon>Ephydroidea</taxon>
        <taxon>Drosophilidae</taxon>
        <taxon>Drosophila</taxon>
        <taxon>Sophophora</taxon>
    </lineage>
</organism>
<gene>
    <name evidence="1" type="primary">Dwil\GK15800</name>
    <name evidence="1" type="ORF">Dwil_GK15800</name>
</gene>
<dbReference type="PhylomeDB" id="B4MRA8"/>
<name>B4MRA8_DROWI</name>
<dbReference type="HOGENOM" id="CLU_070176_1_0_1"/>
<evidence type="ECO:0000313" key="2">
    <source>
        <dbReference type="Proteomes" id="UP000007798"/>
    </source>
</evidence>
<dbReference type="KEGG" id="dwi:6640999"/>
<dbReference type="STRING" id="7260.B4MRA8"/>
<evidence type="ECO:0000313" key="1">
    <source>
        <dbReference type="EMBL" id="EDW74647.1"/>
    </source>
</evidence>
<protein>
    <submittedName>
        <fullName evidence="1">Uncharacterized protein</fullName>
    </submittedName>
</protein>
<dbReference type="eggNOG" id="ENOG502TCE3">
    <property type="taxonomic scope" value="Eukaryota"/>
</dbReference>